<name>A0ABS7RQA3_9ENTR</name>
<dbReference type="GO" id="GO:0016301">
    <property type="term" value="F:kinase activity"/>
    <property type="evidence" value="ECO:0007669"/>
    <property type="project" value="UniProtKB-KW"/>
</dbReference>
<dbReference type="PANTHER" id="PTHR10584:SF166">
    <property type="entry name" value="RIBOKINASE"/>
    <property type="match status" value="1"/>
</dbReference>
<dbReference type="Proteomes" id="UP000706580">
    <property type="component" value="Unassembled WGS sequence"/>
</dbReference>
<reference evidence="4 5" key="1">
    <citation type="submission" date="2020-11" db="EMBL/GenBank/DDBJ databases">
        <title>Draft Genome of Enterobacter sp. strain EMC7.</title>
        <authorList>
            <person name="Barman P."/>
            <person name="Sinha S."/>
            <person name="Sen S."/>
            <person name="Chakraborty R."/>
        </authorList>
    </citation>
    <scope>NUCLEOTIDE SEQUENCE [LARGE SCALE GENOMIC DNA]</scope>
    <source>
        <strain evidence="4 5">EMC7</strain>
    </source>
</reference>
<dbReference type="InterPro" id="IPR029056">
    <property type="entry name" value="Ribokinase-like"/>
</dbReference>
<dbReference type="NCBIfam" id="NF007416">
    <property type="entry name" value="PRK09954.1"/>
    <property type="match status" value="1"/>
</dbReference>
<keyword evidence="2 4" id="KW-0418">Kinase</keyword>
<keyword evidence="5" id="KW-1185">Reference proteome</keyword>
<dbReference type="CDD" id="cd01941">
    <property type="entry name" value="YeiC_kinase_like"/>
    <property type="match status" value="1"/>
</dbReference>
<organism evidence="4 5">
    <name type="scientific">Leclercia barmai</name>
    <dbReference type="NCBI Taxonomy" id="2785629"/>
    <lineage>
        <taxon>Bacteria</taxon>
        <taxon>Pseudomonadati</taxon>
        <taxon>Pseudomonadota</taxon>
        <taxon>Gammaproteobacteria</taxon>
        <taxon>Enterobacterales</taxon>
        <taxon>Enterobacteriaceae</taxon>
        <taxon>Leclercia</taxon>
    </lineage>
</organism>
<evidence type="ECO:0000313" key="4">
    <source>
        <dbReference type="EMBL" id="MBZ0056534.1"/>
    </source>
</evidence>
<feature type="domain" description="Carbohydrate kinase PfkB" evidence="3">
    <location>
        <begin position="58"/>
        <end position="343"/>
    </location>
</feature>
<accession>A0ABS7RQA3</accession>
<dbReference type="Pfam" id="PF13412">
    <property type="entry name" value="HTH_24"/>
    <property type="match status" value="1"/>
</dbReference>
<gene>
    <name evidence="4" type="ORF">ITX56_01645</name>
</gene>
<proteinExistence type="predicted"/>
<dbReference type="InterPro" id="IPR002173">
    <property type="entry name" value="Carboh/pur_kinase_PfkB_CS"/>
</dbReference>
<dbReference type="InterPro" id="IPR011611">
    <property type="entry name" value="PfkB_dom"/>
</dbReference>
<dbReference type="EC" id="2.7.1.-" evidence="4"/>
<dbReference type="SUPFAM" id="SSF53613">
    <property type="entry name" value="Ribokinase-like"/>
    <property type="match status" value="1"/>
</dbReference>
<dbReference type="PROSITE" id="PS00583">
    <property type="entry name" value="PFKB_KINASES_1"/>
    <property type="match status" value="1"/>
</dbReference>
<sequence length="358" mass="38871">MNEREKQILKILRRNPLIQQHEIAQILDISRSRVAAHIMDLMRKGAIKGKGYILTEQDYCVALGAINMDIRGVADIRFPEPSSHPGAIQCAAGGVARNIAHNLALLGREVHLISAVGSDFYGETLLEQTRQAGVNVQSTIRLHGQSTATYLSIANPQDDTVLAINDTHILQGLTPQLLNQSRELLAHAGVVLADCNLTAESLEWVFTLAGDVPVFVDTVSEFKAGRVKPWLSRIHTLKPTLKELQILAECDDRQAALNALHEKGVQRIVVCLEDDSVLCSEQGAEPFLLTPPAHPVVDRFGADDAFMAGLIYGFLDGSDFADSARFAVACAALSRASESINNPTLSVDNTLSLLDSQP</sequence>
<dbReference type="Gene3D" id="3.40.1190.20">
    <property type="match status" value="1"/>
</dbReference>
<dbReference type="EMBL" id="JADMNK010000001">
    <property type="protein sequence ID" value="MBZ0056534.1"/>
    <property type="molecule type" value="Genomic_DNA"/>
</dbReference>
<keyword evidence="1 4" id="KW-0808">Transferase</keyword>
<dbReference type="SUPFAM" id="SSF46785">
    <property type="entry name" value="Winged helix' DNA-binding domain"/>
    <property type="match status" value="1"/>
</dbReference>
<dbReference type="Pfam" id="PF00294">
    <property type="entry name" value="PfkB"/>
    <property type="match status" value="1"/>
</dbReference>
<evidence type="ECO:0000313" key="5">
    <source>
        <dbReference type="Proteomes" id="UP000706580"/>
    </source>
</evidence>
<comment type="caution">
    <text evidence="4">The sequence shown here is derived from an EMBL/GenBank/DDBJ whole genome shotgun (WGS) entry which is preliminary data.</text>
</comment>
<dbReference type="RefSeq" id="WP_223073987.1">
    <property type="nucleotide sequence ID" value="NZ_JADMNK010000001.1"/>
</dbReference>
<evidence type="ECO:0000259" key="3">
    <source>
        <dbReference type="Pfam" id="PF00294"/>
    </source>
</evidence>
<dbReference type="Gene3D" id="1.10.10.10">
    <property type="entry name" value="Winged helix-like DNA-binding domain superfamily/Winged helix DNA-binding domain"/>
    <property type="match status" value="1"/>
</dbReference>
<dbReference type="InterPro" id="IPR036390">
    <property type="entry name" value="WH_DNA-bd_sf"/>
</dbReference>
<dbReference type="PANTHER" id="PTHR10584">
    <property type="entry name" value="SUGAR KINASE"/>
    <property type="match status" value="1"/>
</dbReference>
<dbReference type="InterPro" id="IPR036388">
    <property type="entry name" value="WH-like_DNA-bd_sf"/>
</dbReference>
<evidence type="ECO:0000256" key="1">
    <source>
        <dbReference type="ARBA" id="ARBA00022679"/>
    </source>
</evidence>
<protein>
    <submittedName>
        <fullName evidence="4">Sugar kinase</fullName>
        <ecNumber evidence="4">2.7.1.-</ecNumber>
    </submittedName>
</protein>
<evidence type="ECO:0000256" key="2">
    <source>
        <dbReference type="ARBA" id="ARBA00022777"/>
    </source>
</evidence>